<evidence type="ECO:0000259" key="2">
    <source>
        <dbReference type="Pfam" id="PF12697"/>
    </source>
</evidence>
<dbReference type="Pfam" id="PF12697">
    <property type="entry name" value="Abhydrolase_6"/>
    <property type="match status" value="1"/>
</dbReference>
<dbReference type="GO" id="GO:0052689">
    <property type="term" value="F:carboxylic ester hydrolase activity"/>
    <property type="evidence" value="ECO:0007669"/>
    <property type="project" value="InterPro"/>
</dbReference>
<name>A0A242N8Z5_CABSO</name>
<comment type="caution">
    <text evidence="3">The sequence shown here is derived from an EMBL/GenBank/DDBJ whole genome shotgun (WGS) entry which is preliminary data.</text>
</comment>
<dbReference type="AlphaFoldDB" id="A0A242N8Z5"/>
<accession>A0A242N8Z5</accession>
<dbReference type="PANTHER" id="PTHR43798">
    <property type="entry name" value="MONOACYLGLYCEROL LIPASE"/>
    <property type="match status" value="1"/>
</dbReference>
<dbReference type="Gene3D" id="3.40.50.1820">
    <property type="entry name" value="alpha/beta hydrolase"/>
    <property type="match status" value="1"/>
</dbReference>
<gene>
    <name evidence="3" type="ORF">PAMC26510_03775</name>
</gene>
<proteinExistence type="predicted"/>
<dbReference type="InterPro" id="IPR012354">
    <property type="entry name" value="Esterase_lipase"/>
</dbReference>
<evidence type="ECO:0000313" key="3">
    <source>
        <dbReference type="EMBL" id="OTP80135.1"/>
    </source>
</evidence>
<dbReference type="EMBL" id="NBTY01000015">
    <property type="protein sequence ID" value="OTP80135.1"/>
    <property type="molecule type" value="Genomic_DNA"/>
</dbReference>
<dbReference type="InterPro" id="IPR029058">
    <property type="entry name" value="AB_hydrolase_fold"/>
</dbReference>
<keyword evidence="1" id="KW-0378">Hydrolase</keyword>
<organism evidence="3 4">
    <name type="scientific">Caballeronia sordidicola</name>
    <name type="common">Burkholderia sordidicola</name>
    <dbReference type="NCBI Taxonomy" id="196367"/>
    <lineage>
        <taxon>Bacteria</taxon>
        <taxon>Pseudomonadati</taxon>
        <taxon>Pseudomonadota</taxon>
        <taxon>Betaproteobacteria</taxon>
        <taxon>Burkholderiales</taxon>
        <taxon>Burkholderiaceae</taxon>
        <taxon>Caballeronia</taxon>
    </lineage>
</organism>
<protein>
    <submittedName>
        <fullName evidence="3">Esterase/lipase</fullName>
    </submittedName>
</protein>
<dbReference type="Proteomes" id="UP000194546">
    <property type="component" value="Unassembled WGS sequence"/>
</dbReference>
<evidence type="ECO:0000256" key="1">
    <source>
        <dbReference type="ARBA" id="ARBA00022801"/>
    </source>
</evidence>
<dbReference type="InterPro" id="IPR000073">
    <property type="entry name" value="AB_hydrolase_1"/>
</dbReference>
<dbReference type="SUPFAM" id="SSF53474">
    <property type="entry name" value="alpha/beta-Hydrolases"/>
    <property type="match status" value="1"/>
</dbReference>
<feature type="domain" description="AB hydrolase-1" evidence="2">
    <location>
        <begin position="2"/>
        <end position="237"/>
    </location>
</feature>
<reference evidence="3 4" key="1">
    <citation type="submission" date="2017-03" db="EMBL/GenBank/DDBJ databases">
        <title>Genome analysis of strain PAMC 26510.</title>
        <authorList>
            <person name="Oh H.-M."/>
            <person name="Yang J.-A."/>
        </authorList>
    </citation>
    <scope>NUCLEOTIDE SEQUENCE [LARGE SCALE GENOMIC DNA]</scope>
    <source>
        <strain evidence="3 4">PAMC 26510</strain>
    </source>
</reference>
<dbReference type="PANTHER" id="PTHR43798:SF31">
    <property type="entry name" value="AB HYDROLASE SUPERFAMILY PROTEIN YCLE"/>
    <property type="match status" value="1"/>
</dbReference>
<evidence type="ECO:0000313" key="4">
    <source>
        <dbReference type="Proteomes" id="UP000194546"/>
    </source>
</evidence>
<dbReference type="PIRSF" id="PIRSF017388">
    <property type="entry name" value="Esterase_lipase"/>
    <property type="match status" value="1"/>
</dbReference>
<dbReference type="GO" id="GO:0016020">
    <property type="term" value="C:membrane"/>
    <property type="evidence" value="ECO:0007669"/>
    <property type="project" value="TreeGrafter"/>
</dbReference>
<sequence>MLIHGLGGTQYDLGALHKRLKRGGIGTHSLTLPGHALEPKALVGVRAEEWIDAVTAKYREIAGQYEVVHVVGMCMGALLAAIVCAREAHTTGRLIMLAPPVFIDGWSTPWYRAFRHVVYWVPFLPENMKVEEGEPYGIKNTLVRHIVKAKFRRGDNFHYQWVPLACIREVDRLRALTRRSVRQIRCPVLVVHAREDELTTLRSADFIAREAPMVRVVILENSYHMICIDNDREQVAASVLDFLGVADAIAGGSESVSPRLGTVLGARR</sequence>
<dbReference type="InterPro" id="IPR050266">
    <property type="entry name" value="AB_hydrolase_sf"/>
</dbReference>